<accession>A0A9D4CIU7</accession>
<reference evidence="1" key="2">
    <citation type="submission" date="2020-11" db="EMBL/GenBank/DDBJ databases">
        <authorList>
            <person name="McCartney M.A."/>
            <person name="Auch B."/>
            <person name="Kono T."/>
            <person name="Mallez S."/>
            <person name="Becker A."/>
            <person name="Gohl D.M."/>
            <person name="Silverstein K.A.T."/>
            <person name="Koren S."/>
            <person name="Bechman K.B."/>
            <person name="Herman A."/>
            <person name="Abrahante J.E."/>
            <person name="Garbe J."/>
        </authorList>
    </citation>
    <scope>NUCLEOTIDE SEQUENCE</scope>
    <source>
        <strain evidence="1">Duluth1</strain>
        <tissue evidence="1">Whole animal</tissue>
    </source>
</reference>
<protein>
    <submittedName>
        <fullName evidence="1">Uncharacterized protein</fullName>
    </submittedName>
</protein>
<keyword evidence="2" id="KW-1185">Reference proteome</keyword>
<evidence type="ECO:0000313" key="1">
    <source>
        <dbReference type="EMBL" id="KAH3725444.1"/>
    </source>
</evidence>
<evidence type="ECO:0000313" key="2">
    <source>
        <dbReference type="Proteomes" id="UP000828390"/>
    </source>
</evidence>
<sequence>MECGRQLHATPLIVRHRVFLIVPLSCLKTPPTVPWRHSFAMLDMNTRETS</sequence>
<name>A0A9D4CIU7_DREPO</name>
<gene>
    <name evidence="1" type="ORF">DPMN_051288</name>
</gene>
<dbReference type="EMBL" id="JAIWYP010000012">
    <property type="protein sequence ID" value="KAH3725444.1"/>
    <property type="molecule type" value="Genomic_DNA"/>
</dbReference>
<proteinExistence type="predicted"/>
<dbReference type="AlphaFoldDB" id="A0A9D4CIU7"/>
<comment type="caution">
    <text evidence="1">The sequence shown here is derived from an EMBL/GenBank/DDBJ whole genome shotgun (WGS) entry which is preliminary data.</text>
</comment>
<organism evidence="1 2">
    <name type="scientific">Dreissena polymorpha</name>
    <name type="common">Zebra mussel</name>
    <name type="synonym">Mytilus polymorpha</name>
    <dbReference type="NCBI Taxonomy" id="45954"/>
    <lineage>
        <taxon>Eukaryota</taxon>
        <taxon>Metazoa</taxon>
        <taxon>Spiralia</taxon>
        <taxon>Lophotrochozoa</taxon>
        <taxon>Mollusca</taxon>
        <taxon>Bivalvia</taxon>
        <taxon>Autobranchia</taxon>
        <taxon>Heteroconchia</taxon>
        <taxon>Euheterodonta</taxon>
        <taxon>Imparidentia</taxon>
        <taxon>Neoheterodontei</taxon>
        <taxon>Myida</taxon>
        <taxon>Dreissenoidea</taxon>
        <taxon>Dreissenidae</taxon>
        <taxon>Dreissena</taxon>
    </lineage>
</organism>
<reference evidence="1" key="1">
    <citation type="journal article" date="2019" name="bioRxiv">
        <title>The Genome of the Zebra Mussel, Dreissena polymorpha: A Resource for Invasive Species Research.</title>
        <authorList>
            <person name="McCartney M.A."/>
            <person name="Auch B."/>
            <person name="Kono T."/>
            <person name="Mallez S."/>
            <person name="Zhang Y."/>
            <person name="Obille A."/>
            <person name="Becker A."/>
            <person name="Abrahante J.E."/>
            <person name="Garbe J."/>
            <person name="Badalamenti J.P."/>
            <person name="Herman A."/>
            <person name="Mangelson H."/>
            <person name="Liachko I."/>
            <person name="Sullivan S."/>
            <person name="Sone E.D."/>
            <person name="Koren S."/>
            <person name="Silverstein K.A.T."/>
            <person name="Beckman K.B."/>
            <person name="Gohl D.M."/>
        </authorList>
    </citation>
    <scope>NUCLEOTIDE SEQUENCE</scope>
    <source>
        <strain evidence="1">Duluth1</strain>
        <tissue evidence="1">Whole animal</tissue>
    </source>
</reference>
<dbReference type="Proteomes" id="UP000828390">
    <property type="component" value="Unassembled WGS sequence"/>
</dbReference>